<name>A0A9Q5ND99_SANBA</name>
<keyword evidence="3" id="KW-1185">Reference proteome</keyword>
<evidence type="ECO:0000313" key="3">
    <source>
        <dbReference type="Proteomes" id="UP000757232"/>
    </source>
</evidence>
<reference evidence="2" key="1">
    <citation type="submission" date="2016-06" db="EMBL/GenBank/DDBJ databases">
        <title>Draft Genome sequence of the fungus Inonotus baumii.</title>
        <authorList>
            <person name="Zhu H."/>
            <person name="Lin W."/>
        </authorList>
    </citation>
    <scope>NUCLEOTIDE SEQUENCE</scope>
    <source>
        <strain evidence="2">821</strain>
    </source>
</reference>
<dbReference type="EMBL" id="LNZH02000153">
    <property type="protein sequence ID" value="OCB89569.1"/>
    <property type="molecule type" value="Genomic_DNA"/>
</dbReference>
<comment type="caution">
    <text evidence="2">The sequence shown here is derived from an EMBL/GenBank/DDBJ whole genome shotgun (WGS) entry which is preliminary data.</text>
</comment>
<dbReference type="OrthoDB" id="3259754at2759"/>
<accession>A0A9Q5ND99</accession>
<proteinExistence type="predicted"/>
<evidence type="ECO:0000313" key="2">
    <source>
        <dbReference type="EMBL" id="OCB89569.1"/>
    </source>
</evidence>
<feature type="region of interest" description="Disordered" evidence="1">
    <location>
        <begin position="14"/>
        <end position="43"/>
    </location>
</feature>
<evidence type="ECO:0000256" key="1">
    <source>
        <dbReference type="SAM" id="MobiDB-lite"/>
    </source>
</evidence>
<sequence length="223" mass="24365">MILFADVQMSVFRQDGDRRSSHRRDTNAPVQAAVPRSRTPHPTRDPVIAPATYGYPVQPQVPASSGGGVSPQGWDELYGSTYPGASVQDTPHSTNIYGNIPSYGQTSAIVNPATSSQTPYNTPSQWIVQFNYDSGREPRQVAVPIQRHQVPELQCLCGTHIRIVHLPTLVNWIPPFGVLWNFKLNDRNGWLEGNNTNACISATGCPRCKAYITLHGPTTGGTS</sequence>
<gene>
    <name evidence="2" type="ORF">A7U60_g3261</name>
</gene>
<protein>
    <submittedName>
        <fullName evidence="2">Uncharacterized protein</fullName>
    </submittedName>
</protein>
<dbReference type="Proteomes" id="UP000757232">
    <property type="component" value="Unassembled WGS sequence"/>
</dbReference>
<feature type="compositionally biased region" description="Basic and acidic residues" evidence="1">
    <location>
        <begin position="14"/>
        <end position="26"/>
    </location>
</feature>
<dbReference type="AlphaFoldDB" id="A0A9Q5ND99"/>
<organism evidence="2 3">
    <name type="scientific">Sanghuangporus baumii</name>
    <name type="common">Phellinus baumii</name>
    <dbReference type="NCBI Taxonomy" id="108892"/>
    <lineage>
        <taxon>Eukaryota</taxon>
        <taxon>Fungi</taxon>
        <taxon>Dikarya</taxon>
        <taxon>Basidiomycota</taxon>
        <taxon>Agaricomycotina</taxon>
        <taxon>Agaricomycetes</taxon>
        <taxon>Hymenochaetales</taxon>
        <taxon>Hymenochaetaceae</taxon>
        <taxon>Sanghuangporus</taxon>
    </lineage>
</organism>